<keyword evidence="1" id="KW-0812">Transmembrane</keyword>
<protein>
    <recommendedName>
        <fullName evidence="4">ABC transporter permease</fullName>
    </recommendedName>
</protein>
<evidence type="ECO:0000313" key="3">
    <source>
        <dbReference type="Proteomes" id="UP001144280"/>
    </source>
</evidence>
<keyword evidence="1" id="KW-1133">Transmembrane helix</keyword>
<evidence type="ECO:0000313" key="2">
    <source>
        <dbReference type="EMBL" id="GLI01892.1"/>
    </source>
</evidence>
<feature type="transmembrane region" description="Helical" evidence="1">
    <location>
        <begin position="12"/>
        <end position="29"/>
    </location>
</feature>
<evidence type="ECO:0008006" key="4">
    <source>
        <dbReference type="Google" id="ProtNLM"/>
    </source>
</evidence>
<dbReference type="Proteomes" id="UP001144280">
    <property type="component" value="Unassembled WGS sequence"/>
</dbReference>
<feature type="transmembrane region" description="Helical" evidence="1">
    <location>
        <begin position="81"/>
        <end position="100"/>
    </location>
</feature>
<proteinExistence type="predicted"/>
<sequence>MAEARGQSRRDLGITALVLGFFAAAWFGWSGGGAPDGWQPFLTVGSVVGLAVAVAGAVVGFRSRTATTLSQDRAASRRYGIIVGIEFAAIALGGIVLGVAGAAEYVAAWVCLVVGVHFFPLAPVLRDPLLVPLGALVCAAAVVATVVGLTTGVAASFVAGLGAGVLLLVYSSAALVRGLRS</sequence>
<organism evidence="2 3">
    <name type="scientific">Phytohabitans aurantiacus</name>
    <dbReference type="NCBI Taxonomy" id="3016789"/>
    <lineage>
        <taxon>Bacteria</taxon>
        <taxon>Bacillati</taxon>
        <taxon>Actinomycetota</taxon>
        <taxon>Actinomycetes</taxon>
        <taxon>Micromonosporales</taxon>
        <taxon>Micromonosporaceae</taxon>
    </lineage>
</organism>
<dbReference type="EMBL" id="BSDI01000051">
    <property type="protein sequence ID" value="GLI01892.1"/>
    <property type="molecule type" value="Genomic_DNA"/>
</dbReference>
<name>A0ABQ5R531_9ACTN</name>
<comment type="caution">
    <text evidence="2">The sequence shown here is derived from an EMBL/GenBank/DDBJ whole genome shotgun (WGS) entry which is preliminary data.</text>
</comment>
<dbReference type="RefSeq" id="WP_281903295.1">
    <property type="nucleotide sequence ID" value="NZ_BSDI01000051.1"/>
</dbReference>
<accession>A0ABQ5R531</accession>
<feature type="transmembrane region" description="Helical" evidence="1">
    <location>
        <begin position="106"/>
        <end position="122"/>
    </location>
</feature>
<feature type="transmembrane region" description="Helical" evidence="1">
    <location>
        <begin position="41"/>
        <end position="61"/>
    </location>
</feature>
<gene>
    <name evidence="2" type="ORF">Pa4123_71690</name>
</gene>
<keyword evidence="1" id="KW-0472">Membrane</keyword>
<feature type="transmembrane region" description="Helical" evidence="1">
    <location>
        <begin position="155"/>
        <end position="176"/>
    </location>
</feature>
<feature type="transmembrane region" description="Helical" evidence="1">
    <location>
        <begin position="129"/>
        <end position="149"/>
    </location>
</feature>
<evidence type="ECO:0000256" key="1">
    <source>
        <dbReference type="SAM" id="Phobius"/>
    </source>
</evidence>
<keyword evidence="3" id="KW-1185">Reference proteome</keyword>
<reference evidence="2" key="1">
    <citation type="submission" date="2022-12" db="EMBL/GenBank/DDBJ databases">
        <title>New Phytohabitans aurantiacus sp. RD004123 nov., an actinomycete isolated from soil.</title>
        <authorList>
            <person name="Triningsih D.W."/>
            <person name="Harunari E."/>
            <person name="Igarashi Y."/>
        </authorList>
    </citation>
    <scope>NUCLEOTIDE SEQUENCE</scope>
    <source>
        <strain evidence="2">RD004123</strain>
    </source>
</reference>